<feature type="region of interest" description="Disordered" evidence="1">
    <location>
        <begin position="1"/>
        <end position="36"/>
    </location>
</feature>
<dbReference type="RefSeq" id="WP_238175728.1">
    <property type="nucleotide sequence ID" value="NZ_SODU01000004.1"/>
</dbReference>
<dbReference type="EMBL" id="SODU01000004">
    <property type="protein sequence ID" value="TDW83933.1"/>
    <property type="molecule type" value="Genomic_DNA"/>
</dbReference>
<dbReference type="Pfam" id="PF05901">
    <property type="entry name" value="Excalibur"/>
    <property type="match status" value="1"/>
</dbReference>
<comment type="caution">
    <text evidence="3">The sequence shown here is derived from an EMBL/GenBank/DDBJ whole genome shotgun (WGS) entry which is preliminary data.</text>
</comment>
<feature type="region of interest" description="Disordered" evidence="1">
    <location>
        <begin position="186"/>
        <end position="218"/>
    </location>
</feature>
<evidence type="ECO:0000256" key="1">
    <source>
        <dbReference type="SAM" id="MobiDB-lite"/>
    </source>
</evidence>
<feature type="compositionally biased region" description="Low complexity" evidence="1">
    <location>
        <begin position="96"/>
        <end position="113"/>
    </location>
</feature>
<feature type="region of interest" description="Disordered" evidence="1">
    <location>
        <begin position="87"/>
        <end position="173"/>
    </location>
</feature>
<evidence type="ECO:0000313" key="3">
    <source>
        <dbReference type="EMBL" id="TDW83933.1"/>
    </source>
</evidence>
<dbReference type="InterPro" id="IPR008613">
    <property type="entry name" value="Excalibur_Ca-bd_domain"/>
</dbReference>
<keyword evidence="4" id="KW-1185">Reference proteome</keyword>
<feature type="domain" description="Excalibur calcium-binding" evidence="2">
    <location>
        <begin position="178"/>
        <end position="214"/>
    </location>
</feature>
<accession>A0ABY2F6V8</accession>
<reference evidence="3 4" key="1">
    <citation type="submission" date="2019-03" db="EMBL/GenBank/DDBJ databases">
        <title>Genomic Encyclopedia of Type Strains, Phase III (KMG-III): the genomes of soil and plant-associated and newly described type strains.</title>
        <authorList>
            <person name="Whitman W."/>
        </authorList>
    </citation>
    <scope>NUCLEOTIDE SEQUENCE [LARGE SCALE GENOMIC DNA]</scope>
    <source>
        <strain evidence="3 4">VKMAc-2574</strain>
    </source>
</reference>
<dbReference type="Proteomes" id="UP000295060">
    <property type="component" value="Unassembled WGS sequence"/>
</dbReference>
<proteinExistence type="predicted"/>
<feature type="compositionally biased region" description="Low complexity" evidence="1">
    <location>
        <begin position="157"/>
        <end position="173"/>
    </location>
</feature>
<name>A0ABY2F6V8_9ACTN</name>
<dbReference type="SMART" id="SM00894">
    <property type="entry name" value="Excalibur"/>
    <property type="match status" value="1"/>
</dbReference>
<evidence type="ECO:0000313" key="4">
    <source>
        <dbReference type="Proteomes" id="UP000295060"/>
    </source>
</evidence>
<gene>
    <name evidence="3" type="ORF">EV137_6736</name>
</gene>
<organism evidence="3 4">
    <name type="scientific">Kribbella pratensis</name>
    <dbReference type="NCBI Taxonomy" id="2512112"/>
    <lineage>
        <taxon>Bacteria</taxon>
        <taxon>Bacillati</taxon>
        <taxon>Actinomycetota</taxon>
        <taxon>Actinomycetes</taxon>
        <taxon>Propionibacteriales</taxon>
        <taxon>Kribbellaceae</taxon>
        <taxon>Kribbella</taxon>
    </lineage>
</organism>
<protein>
    <submittedName>
        <fullName evidence="3">Excalibur calcium-binding domain-containing protein</fullName>
    </submittedName>
</protein>
<evidence type="ECO:0000259" key="2">
    <source>
        <dbReference type="SMART" id="SM00894"/>
    </source>
</evidence>
<feature type="compositionally biased region" description="Low complexity" evidence="1">
    <location>
        <begin position="128"/>
        <end position="149"/>
    </location>
</feature>
<sequence length="218" mass="22748">MRQFNAPPDWPDPPTARWRPPKRWRPPESWPPAPAGWRFWVDEAGRPVRGPMGRYGGPSRIKLGAVAAVPLALIAVVLLNPFGGGDDSASTTPVRTSEPTAAPTSTPVAEPTAIATTPERIESPEAGRTPTPTPTESRTPSATPVGTEPTPTPTEPSPAISPTEPSPTTAPVTSTTVVFRSCAEARAAGKAPLHRGDPGYSAALDRNGDGVACDRGNS</sequence>